<dbReference type="OrthoDB" id="3558022at2759"/>
<dbReference type="AlphaFoldDB" id="A0A2C5Y448"/>
<evidence type="ECO:0000256" key="3">
    <source>
        <dbReference type="ARBA" id="ARBA00023136"/>
    </source>
</evidence>
<dbReference type="GO" id="GO:0016020">
    <property type="term" value="C:membrane"/>
    <property type="evidence" value="ECO:0007669"/>
    <property type="project" value="UniProtKB-SubCell"/>
</dbReference>
<feature type="transmembrane region" description="Helical" evidence="4">
    <location>
        <begin position="27"/>
        <end position="46"/>
    </location>
</feature>
<comment type="caution">
    <text evidence="6">The sequence shown here is derived from an EMBL/GenBank/DDBJ whole genome shotgun (WGS) entry which is preliminary data.</text>
</comment>
<name>A0A2C5Y448_9HYPO</name>
<comment type="similarity">
    <text evidence="4">Belongs to the AIM11 family.</text>
</comment>
<evidence type="ECO:0000313" key="6">
    <source>
        <dbReference type="EMBL" id="PHH82649.1"/>
    </source>
</evidence>
<gene>
    <name evidence="4" type="primary">AIM11</name>
    <name evidence="6" type="ORF">CDD82_5285</name>
</gene>
<reference evidence="6 7" key="1">
    <citation type="submission" date="2017-06" db="EMBL/GenBank/DDBJ databases">
        <title>Ant-infecting Ophiocordyceps genomes reveal a high diversity of potential behavioral manipulation genes and a possible major role for enterotoxins.</title>
        <authorList>
            <person name="De Bekker C."/>
            <person name="Evans H.C."/>
            <person name="Brachmann A."/>
            <person name="Hughes D.P."/>
        </authorList>
    </citation>
    <scope>NUCLEOTIDE SEQUENCE [LARGE SCALE GENOMIC DNA]</scope>
    <source>
        <strain evidence="6 7">1348a</strain>
    </source>
</reference>
<feature type="transmembrane region" description="Helical" evidence="4">
    <location>
        <begin position="84"/>
        <end position="107"/>
    </location>
</feature>
<evidence type="ECO:0000256" key="2">
    <source>
        <dbReference type="ARBA" id="ARBA00022989"/>
    </source>
</evidence>
<dbReference type="Proteomes" id="UP000224854">
    <property type="component" value="Unassembled WGS sequence"/>
</dbReference>
<proteinExistence type="inferred from homology"/>
<dbReference type="EMBL" id="NJEU01000048">
    <property type="protein sequence ID" value="PHH82649.1"/>
    <property type="molecule type" value="Genomic_DNA"/>
</dbReference>
<evidence type="ECO:0000256" key="4">
    <source>
        <dbReference type="RuleBase" id="RU367098"/>
    </source>
</evidence>
<keyword evidence="1 4" id="KW-0812">Transmembrane</keyword>
<evidence type="ECO:0000313" key="7">
    <source>
        <dbReference type="Proteomes" id="UP000224854"/>
    </source>
</evidence>
<accession>A0A2C5Y448</accession>
<dbReference type="PANTHER" id="PTHR39136:SF1">
    <property type="entry name" value="ALTERED INHERITANCE OF MITOCHONDRIA PROTEIN 11"/>
    <property type="match status" value="1"/>
</dbReference>
<protein>
    <recommendedName>
        <fullName evidence="4">Altered inheritance of mitochondria protein 11</fullName>
    </recommendedName>
</protein>
<dbReference type="GO" id="GO:0005739">
    <property type="term" value="C:mitochondrion"/>
    <property type="evidence" value="ECO:0007669"/>
    <property type="project" value="TreeGrafter"/>
</dbReference>
<dbReference type="PANTHER" id="PTHR39136">
    <property type="entry name" value="ALTERED INHERITANCE OF MITOCHONDRIA PROTEIN 11"/>
    <property type="match status" value="1"/>
</dbReference>
<keyword evidence="7" id="KW-1185">Reference proteome</keyword>
<sequence>MASSPPPATWASASASPTPTAPRSRQLYQLGLFFTGASFLAASVLVSRRSVIRQRLGTMPAFHTSNRHAAAPDSADRFSLAIRALGLATLNVSSFAVLLVGGIAWGFDLCSVAELRARTRAALQRPSTTAQDHQAERELEETIRPFLEKLGFDTSPSPTNVAGEQEKK</sequence>
<feature type="compositionally biased region" description="Low complexity" evidence="5">
    <location>
        <begin position="9"/>
        <end position="21"/>
    </location>
</feature>
<dbReference type="InterPro" id="IPR038814">
    <property type="entry name" value="AIM11"/>
</dbReference>
<feature type="region of interest" description="Disordered" evidence="5">
    <location>
        <begin position="1"/>
        <end position="21"/>
    </location>
</feature>
<organism evidence="6 7">
    <name type="scientific">Ophiocordyceps australis</name>
    <dbReference type="NCBI Taxonomy" id="1399860"/>
    <lineage>
        <taxon>Eukaryota</taxon>
        <taxon>Fungi</taxon>
        <taxon>Dikarya</taxon>
        <taxon>Ascomycota</taxon>
        <taxon>Pezizomycotina</taxon>
        <taxon>Sordariomycetes</taxon>
        <taxon>Hypocreomycetidae</taxon>
        <taxon>Hypocreales</taxon>
        <taxon>Ophiocordycipitaceae</taxon>
        <taxon>Ophiocordyceps</taxon>
    </lineage>
</organism>
<comment type="subcellular location">
    <subcellularLocation>
        <location evidence="4">Membrane</location>
        <topology evidence="4">Multi-pass membrane protein</topology>
    </subcellularLocation>
</comment>
<evidence type="ECO:0000256" key="5">
    <source>
        <dbReference type="SAM" id="MobiDB-lite"/>
    </source>
</evidence>
<keyword evidence="2 4" id="KW-1133">Transmembrane helix</keyword>
<keyword evidence="3 4" id="KW-0472">Membrane</keyword>
<evidence type="ECO:0000256" key="1">
    <source>
        <dbReference type="ARBA" id="ARBA00022692"/>
    </source>
</evidence>